<name>A0A843UD36_COLES</name>
<dbReference type="PANTHER" id="PTHR33919:SF11">
    <property type="entry name" value="EXPRESSED PROTEIN"/>
    <property type="match status" value="1"/>
</dbReference>
<dbReference type="Proteomes" id="UP000652761">
    <property type="component" value="Unassembled WGS sequence"/>
</dbReference>
<evidence type="ECO:0000256" key="1">
    <source>
        <dbReference type="SAM" id="MobiDB-lite"/>
    </source>
</evidence>
<evidence type="ECO:0000256" key="2">
    <source>
        <dbReference type="SAM" id="Phobius"/>
    </source>
</evidence>
<reference evidence="3" key="1">
    <citation type="submission" date="2017-07" db="EMBL/GenBank/DDBJ databases">
        <title>Taro Niue Genome Assembly and Annotation.</title>
        <authorList>
            <person name="Atibalentja N."/>
            <person name="Keating K."/>
            <person name="Fields C.J."/>
        </authorList>
    </citation>
    <scope>NUCLEOTIDE SEQUENCE</scope>
    <source>
        <strain evidence="3">Niue_2</strain>
        <tissue evidence="3">Leaf</tissue>
    </source>
</reference>
<comment type="caution">
    <text evidence="3">The sequence shown here is derived from an EMBL/GenBank/DDBJ whole genome shotgun (WGS) entry which is preliminary data.</text>
</comment>
<evidence type="ECO:0000313" key="3">
    <source>
        <dbReference type="EMBL" id="MQL78039.1"/>
    </source>
</evidence>
<feature type="compositionally biased region" description="Basic and acidic residues" evidence="1">
    <location>
        <begin position="148"/>
        <end position="163"/>
    </location>
</feature>
<keyword evidence="2" id="KW-1133">Transmembrane helix</keyword>
<keyword evidence="2" id="KW-0472">Membrane</keyword>
<dbReference type="PANTHER" id="PTHR33919">
    <property type="entry name" value="OS09G0127700 PROTEIN"/>
    <property type="match status" value="1"/>
</dbReference>
<feature type="region of interest" description="Disordered" evidence="1">
    <location>
        <begin position="132"/>
        <end position="163"/>
    </location>
</feature>
<feature type="transmembrane region" description="Helical" evidence="2">
    <location>
        <begin position="55"/>
        <end position="83"/>
    </location>
</feature>
<dbReference type="OrthoDB" id="2013913at2759"/>
<gene>
    <name evidence="3" type="ORF">Taro_010449</name>
</gene>
<accession>A0A843UD36</accession>
<sequence length="163" mass="18206">MVSRAANHWRTLLAAVNRGARCGSVATSIAPRSKAYSTTISYLLDDSPRRRVREFIPVSVSLGLIALSVSLGLFSANLQLLFAPNVYVSKKRREMFPEVYDPDWAATEADRFLSRSIFRRLAHLQDFDRVRAGVSDPTRPGGRLHHPGRVEDVRTVGLDPHAH</sequence>
<keyword evidence="2" id="KW-0812">Transmembrane</keyword>
<dbReference type="AlphaFoldDB" id="A0A843UD36"/>
<proteinExistence type="predicted"/>
<keyword evidence="4" id="KW-1185">Reference proteome</keyword>
<dbReference type="EMBL" id="NMUH01000378">
    <property type="protein sequence ID" value="MQL78039.1"/>
    <property type="molecule type" value="Genomic_DNA"/>
</dbReference>
<protein>
    <submittedName>
        <fullName evidence="3">Uncharacterized protein</fullName>
    </submittedName>
</protein>
<evidence type="ECO:0000313" key="4">
    <source>
        <dbReference type="Proteomes" id="UP000652761"/>
    </source>
</evidence>
<organism evidence="3 4">
    <name type="scientific">Colocasia esculenta</name>
    <name type="common">Wild taro</name>
    <name type="synonym">Arum esculentum</name>
    <dbReference type="NCBI Taxonomy" id="4460"/>
    <lineage>
        <taxon>Eukaryota</taxon>
        <taxon>Viridiplantae</taxon>
        <taxon>Streptophyta</taxon>
        <taxon>Embryophyta</taxon>
        <taxon>Tracheophyta</taxon>
        <taxon>Spermatophyta</taxon>
        <taxon>Magnoliopsida</taxon>
        <taxon>Liliopsida</taxon>
        <taxon>Araceae</taxon>
        <taxon>Aroideae</taxon>
        <taxon>Colocasieae</taxon>
        <taxon>Colocasia</taxon>
    </lineage>
</organism>